<dbReference type="Proteomes" id="UP000293291">
    <property type="component" value="Unassembled WGS sequence"/>
</dbReference>
<evidence type="ECO:0000256" key="1">
    <source>
        <dbReference type="ARBA" id="ARBA00022833"/>
    </source>
</evidence>
<protein>
    <recommendedName>
        <fullName evidence="5">PIG-L family deacetylase</fullName>
    </recommendedName>
</protein>
<feature type="region of interest" description="Disordered" evidence="2">
    <location>
        <begin position="335"/>
        <end position="374"/>
    </location>
</feature>
<accession>A0A4Q2S5U6</accession>
<evidence type="ECO:0000256" key="2">
    <source>
        <dbReference type="SAM" id="MobiDB-lite"/>
    </source>
</evidence>
<evidence type="ECO:0008006" key="5">
    <source>
        <dbReference type="Google" id="ProtNLM"/>
    </source>
</evidence>
<dbReference type="InterPro" id="IPR006175">
    <property type="entry name" value="YjgF/YER057c/UK114"/>
</dbReference>
<keyword evidence="4" id="KW-1185">Reference proteome</keyword>
<dbReference type="InterPro" id="IPR024078">
    <property type="entry name" value="LmbE-like_dom_sf"/>
</dbReference>
<dbReference type="Pfam" id="PF02585">
    <property type="entry name" value="PIG-L"/>
    <property type="match status" value="1"/>
</dbReference>
<dbReference type="Gene3D" id="3.30.1330.40">
    <property type="entry name" value="RutC-like"/>
    <property type="match status" value="1"/>
</dbReference>
<dbReference type="RefSeq" id="WP_129456908.1">
    <property type="nucleotide sequence ID" value="NZ_JACXYX010000001.1"/>
</dbReference>
<dbReference type="GO" id="GO:0016811">
    <property type="term" value="F:hydrolase activity, acting on carbon-nitrogen (but not peptide) bonds, in linear amides"/>
    <property type="evidence" value="ECO:0007669"/>
    <property type="project" value="TreeGrafter"/>
</dbReference>
<dbReference type="PANTHER" id="PTHR12993">
    <property type="entry name" value="N-ACETYLGLUCOSAMINYL-PHOSPHATIDYLINOSITOL DE-N-ACETYLASE-RELATED"/>
    <property type="match status" value="1"/>
</dbReference>
<dbReference type="InterPro" id="IPR035959">
    <property type="entry name" value="RutC-like_sf"/>
</dbReference>
<dbReference type="PANTHER" id="PTHR12993:SF11">
    <property type="entry name" value="N-ACETYLGLUCOSAMINYL-PHOSPHATIDYLINOSITOL DE-N-ACETYLASE"/>
    <property type="match status" value="1"/>
</dbReference>
<dbReference type="SUPFAM" id="SSF55298">
    <property type="entry name" value="YjgF-like"/>
    <property type="match status" value="1"/>
</dbReference>
<comment type="caution">
    <text evidence="3">The sequence shown here is derived from an EMBL/GenBank/DDBJ whole genome shotgun (WGS) entry which is preliminary data.</text>
</comment>
<proteinExistence type="predicted"/>
<dbReference type="EMBL" id="SDWU01000029">
    <property type="protein sequence ID" value="RYB97451.1"/>
    <property type="molecule type" value="Genomic_DNA"/>
</dbReference>
<dbReference type="Pfam" id="PF01042">
    <property type="entry name" value="Ribonuc_L-PSP"/>
    <property type="match status" value="1"/>
</dbReference>
<dbReference type="GO" id="GO:0016137">
    <property type="term" value="P:glycoside metabolic process"/>
    <property type="evidence" value="ECO:0007669"/>
    <property type="project" value="UniProtKB-ARBA"/>
</dbReference>
<dbReference type="Gene3D" id="3.40.50.10320">
    <property type="entry name" value="LmbE-like"/>
    <property type="match status" value="1"/>
</dbReference>
<name>A0A4Q2S5U6_9ACTN</name>
<dbReference type="OrthoDB" id="116799at2"/>
<organism evidence="3 4">
    <name type="scientific">Nocardioides ganghwensis</name>
    <dbReference type="NCBI Taxonomy" id="252230"/>
    <lineage>
        <taxon>Bacteria</taxon>
        <taxon>Bacillati</taxon>
        <taxon>Actinomycetota</taxon>
        <taxon>Actinomycetes</taxon>
        <taxon>Propionibacteriales</taxon>
        <taxon>Nocardioidaceae</taxon>
        <taxon>Nocardioides</taxon>
    </lineage>
</organism>
<gene>
    <name evidence="3" type="ORF">EUA07_19775</name>
</gene>
<reference evidence="3 4" key="1">
    <citation type="submission" date="2019-01" db="EMBL/GenBank/DDBJ databases">
        <title>Novel species of Nocardioides.</title>
        <authorList>
            <person name="Liu Q."/>
            <person name="Xin Y.-H."/>
        </authorList>
    </citation>
    <scope>NUCLEOTIDE SEQUENCE [LARGE SCALE GENOMIC DNA]</scope>
    <source>
        <strain evidence="3 4">CGMCC 4.6875</strain>
    </source>
</reference>
<keyword evidence="1" id="KW-0862">Zinc</keyword>
<evidence type="ECO:0000313" key="4">
    <source>
        <dbReference type="Proteomes" id="UP000293291"/>
    </source>
</evidence>
<dbReference type="InterPro" id="IPR003737">
    <property type="entry name" value="GlcNAc_PI_deacetylase-related"/>
</dbReference>
<dbReference type="SUPFAM" id="SSF102588">
    <property type="entry name" value="LmbE-like"/>
    <property type="match status" value="1"/>
</dbReference>
<evidence type="ECO:0000313" key="3">
    <source>
        <dbReference type="EMBL" id="RYB97451.1"/>
    </source>
</evidence>
<sequence>MTIATPSLLPIAPQGPLDAHGRLVHEDDDAAQLALALARVEEQLSLARLRPDDLVELRVRTTDLARLMDVYDVLTDRLGATTAAPVVSVTEVPALPVPGMTVALDAVAADRARRLLVVVAHPDDEAFGCGSLLAHASAHGVASTVVCATRGELGEPSPASGLSRHELPAAREAELREACRLLGVERVELLDYVDSGVDGEPAPGSLAAADPHELSRRVARLVDDVRPDVVVTLDASDGHRDHAAMRDATLAALDLAAHRPGSTYLFCLARSLMTEFTGVDSLGTPDAELTTVVDVADLLDLRWRAIRAHSSQVPPFDAMDEDLRHGFLAVDRLRRVDPPWPGGPTETSWLAPSRTRTQHQPHHQNASPEKKELS</sequence>
<dbReference type="AlphaFoldDB" id="A0A4Q2S5U6"/>